<protein>
    <recommendedName>
        <fullName evidence="7">Hydantoinase B/oxoprolinase domain-containing protein</fullName>
    </recommendedName>
</protein>
<dbReference type="Pfam" id="PF01968">
    <property type="entry name" value="Hydantoinase_A"/>
    <property type="match status" value="1"/>
</dbReference>
<dbReference type="InterPro" id="IPR003692">
    <property type="entry name" value="Hydantoinase_B"/>
</dbReference>
<accession>A0A9W9VQE5</accession>
<feature type="domain" description="Hydantoinase A/oxoprolinase" evidence="2">
    <location>
        <begin position="254"/>
        <end position="548"/>
    </location>
</feature>
<dbReference type="OrthoDB" id="3643at2759"/>
<dbReference type="PANTHER" id="PTHR11365">
    <property type="entry name" value="5-OXOPROLINASE RELATED"/>
    <property type="match status" value="1"/>
</dbReference>
<dbReference type="InterPro" id="IPR008040">
    <property type="entry name" value="Hydant_A_N"/>
</dbReference>
<evidence type="ECO:0000259" key="4">
    <source>
        <dbReference type="Pfam" id="PF05378"/>
    </source>
</evidence>
<organism evidence="5 6">
    <name type="scientific">Penicillium cosmopolitanum</name>
    <dbReference type="NCBI Taxonomy" id="1131564"/>
    <lineage>
        <taxon>Eukaryota</taxon>
        <taxon>Fungi</taxon>
        <taxon>Dikarya</taxon>
        <taxon>Ascomycota</taxon>
        <taxon>Pezizomycotina</taxon>
        <taxon>Eurotiomycetes</taxon>
        <taxon>Eurotiomycetidae</taxon>
        <taxon>Eurotiales</taxon>
        <taxon>Aspergillaceae</taxon>
        <taxon>Penicillium</taxon>
    </lineage>
</organism>
<dbReference type="GO" id="GO:0006749">
    <property type="term" value="P:glutathione metabolic process"/>
    <property type="evidence" value="ECO:0007669"/>
    <property type="project" value="TreeGrafter"/>
</dbReference>
<evidence type="ECO:0000259" key="3">
    <source>
        <dbReference type="Pfam" id="PF02538"/>
    </source>
</evidence>
<proteinExistence type="inferred from homology"/>
<dbReference type="Proteomes" id="UP001147747">
    <property type="component" value="Unassembled WGS sequence"/>
</dbReference>
<dbReference type="Pfam" id="PF02538">
    <property type="entry name" value="Hydantoinase_B"/>
    <property type="match status" value="1"/>
</dbReference>
<evidence type="ECO:0000256" key="1">
    <source>
        <dbReference type="ARBA" id="ARBA00010403"/>
    </source>
</evidence>
<evidence type="ECO:0000313" key="6">
    <source>
        <dbReference type="Proteomes" id="UP001147747"/>
    </source>
</evidence>
<dbReference type="GO" id="GO:0017168">
    <property type="term" value="F:5-oxoprolinase (ATP-hydrolyzing) activity"/>
    <property type="evidence" value="ECO:0007669"/>
    <property type="project" value="TreeGrafter"/>
</dbReference>
<evidence type="ECO:0000313" key="5">
    <source>
        <dbReference type="EMBL" id="KAJ5387428.1"/>
    </source>
</evidence>
<dbReference type="EMBL" id="JAPZBU010000009">
    <property type="protein sequence ID" value="KAJ5387428.1"/>
    <property type="molecule type" value="Genomic_DNA"/>
</dbReference>
<dbReference type="RefSeq" id="XP_056485226.1">
    <property type="nucleotide sequence ID" value="XM_056634606.1"/>
</dbReference>
<reference evidence="5" key="2">
    <citation type="journal article" date="2023" name="IMA Fungus">
        <title>Comparative genomic study of the Penicillium genus elucidates a diverse pangenome and 15 lateral gene transfer events.</title>
        <authorList>
            <person name="Petersen C."/>
            <person name="Sorensen T."/>
            <person name="Nielsen M.R."/>
            <person name="Sondergaard T.E."/>
            <person name="Sorensen J.L."/>
            <person name="Fitzpatrick D.A."/>
            <person name="Frisvad J.C."/>
            <person name="Nielsen K.L."/>
        </authorList>
    </citation>
    <scope>NUCLEOTIDE SEQUENCE</scope>
    <source>
        <strain evidence="5">IBT 29677</strain>
    </source>
</reference>
<feature type="domain" description="Hydantoinase/oxoprolinase N-terminal" evidence="4">
    <location>
        <begin position="13"/>
        <end position="234"/>
    </location>
</feature>
<dbReference type="GO" id="GO:0005829">
    <property type="term" value="C:cytosol"/>
    <property type="evidence" value="ECO:0007669"/>
    <property type="project" value="TreeGrafter"/>
</dbReference>
<evidence type="ECO:0000259" key="2">
    <source>
        <dbReference type="Pfam" id="PF01968"/>
    </source>
</evidence>
<feature type="domain" description="Hydantoinase B/oxoprolinase" evidence="3">
    <location>
        <begin position="749"/>
        <end position="1269"/>
    </location>
</feature>
<comment type="similarity">
    <text evidence="1">Belongs to the oxoprolinase family.</text>
</comment>
<dbReference type="InterPro" id="IPR002821">
    <property type="entry name" value="Hydantoinase_A"/>
</dbReference>
<comment type="caution">
    <text evidence="5">The sequence shown here is derived from an EMBL/GenBank/DDBJ whole genome shotgun (WGS) entry which is preliminary data.</text>
</comment>
<gene>
    <name evidence="5" type="ORF">N7509_009969</name>
</gene>
<reference evidence="5" key="1">
    <citation type="submission" date="2022-12" db="EMBL/GenBank/DDBJ databases">
        <authorList>
            <person name="Petersen C."/>
        </authorList>
    </citation>
    <scope>NUCLEOTIDE SEQUENCE</scope>
    <source>
        <strain evidence="5">IBT 29677</strain>
    </source>
</reference>
<name>A0A9W9VQE5_9EURO</name>
<dbReference type="Pfam" id="PF05378">
    <property type="entry name" value="Hydant_A_N"/>
    <property type="match status" value="1"/>
</dbReference>
<dbReference type="GeneID" id="81373586"/>
<keyword evidence="6" id="KW-1185">Reference proteome</keyword>
<sequence length="1305" mass="141212">MNLKCELAKNGIRVAIDRGGTFTDVIAFYPDGSEKIFKLLSSDPKNYSDAANEAIRRILEEFEGRPLAKKAPLDLKNIDSLRMGTTVATNALLERQGARTALFITKGFKDLLKIGNQSRPNMFALNVQRPGLLYTKVVEVDERVTLAESTSYQRGSNDGIVNTNASSHDNSETSIVTGISGEKVRVLQKLDLPAVVKSLQKTYDEGFRSVAICLLHSYTFPDHEAAISSAAENIGFTQISVSSRISPAVRILPRASSAVTDAYLTPQIRDYLEDFASGVTEESLNSVNWRIMQSDGGLVHPSKLSGLHALLSGPAGGVVGYSKTCFVSDDPTPVIGFDMGGTSTDVSRYAGSLEHVFETVTAGVPIQVPQLDINTVAAGGGSILSWRKGILTVGPDSAGSHPGPACYRKGGPLTVTDANLILGRIIPKFFPSIFGENQDQPLDYNASYEKMKILRDEINHDQGTQMSVEDVAQGFVTIANESMCRPIRAITEARGYRTSEHNLACFGGAGGQHACEIAKKLGITRVLIHKYSAILSAYGMALADTVQEARMPFAQTLCNESIDIVNPLFEELRQSTVKSIQEMDPSCTETISSYFLNLRYQGSDTSLMIEKPEESWDFKSAFVAHHQREFGFTPTKRSILIDDLRVRTTAKSGHDVTGGLAELHTLQFRTGVKPVGSTRVSFPDVGMVDVPLYSLPEMQPGDTFNGPAVVIDKTQTIVISPDSDVKLLSSMLVIDLQSSATQVSHVTVDPIRLSVFANRFMGIAEQMGRALQKTSVSTNIKERLDFSCAIFSADGGLVANAPHVPAMLGSMAFAVRWQIQHWKDDIKQGDVFLTNSPNAGGTHLPDLTVITPIFDGRGEKILFWTASRGHHADIGGIVPGSMPATSRELWEEGAVIDAIKMVEDGVFQEDAVVEALLHAPKRYPNCEGARCIEDNLTDIKAQAAANHHGINLIKTLIEEYTLQTVMLYMSAVQKASENAVRETLKSICVTKGRHVFEAEDFMDDGSVIKLKIDIDAKTGGAVFDFDGTSPQAYGNWNAPPAVTNSATIYSLRCLVASEIPLNQGCILPIDLQIPEKSLLSPSPEAACAAGNGLTCQRIVDVIFKALEVCAASNGCMANFTFGLSAHNGFGYYETIAGGSGAGPSWQGEDGVHCHMTNTRITDAEILERRYPVLLREYSLRPGTGGKGAYRGGDGVARELEFQIDMHVGILSERRVFRPYGMAGGEDGARGLNLWIQNSGLVVNIGGKNQCNVKAGDRMRIMTPGGGGYGVRKANITPEMMKNGGSEFIPRANGSYHNMQAMAESN</sequence>
<dbReference type="PANTHER" id="PTHR11365:SF26">
    <property type="entry name" value="5-OXOPROLINASE"/>
    <property type="match status" value="1"/>
</dbReference>
<dbReference type="InterPro" id="IPR045079">
    <property type="entry name" value="Oxoprolinase-like"/>
</dbReference>
<evidence type="ECO:0008006" key="7">
    <source>
        <dbReference type="Google" id="ProtNLM"/>
    </source>
</evidence>